<name>A0A366CYJ6_9NOCA</name>
<dbReference type="STRING" id="1210090.GCA_001613185_02425"/>
<dbReference type="EMBL" id="QNRE01000025">
    <property type="protein sequence ID" value="RBO82058.1"/>
    <property type="molecule type" value="Genomic_DNA"/>
</dbReference>
<dbReference type="Proteomes" id="UP000252586">
    <property type="component" value="Unassembled WGS sequence"/>
</dbReference>
<evidence type="ECO:0000313" key="1">
    <source>
        <dbReference type="EMBL" id="RBO82058.1"/>
    </source>
</evidence>
<dbReference type="AlphaFoldDB" id="A0A366CYJ6"/>
<dbReference type="RefSeq" id="WP_067507952.1">
    <property type="nucleotide sequence ID" value="NZ_QNRE01000025.1"/>
</dbReference>
<proteinExistence type="predicted"/>
<evidence type="ECO:0000313" key="2">
    <source>
        <dbReference type="Proteomes" id="UP000252586"/>
    </source>
</evidence>
<comment type="caution">
    <text evidence="1">The sequence shown here is derived from an EMBL/GenBank/DDBJ whole genome shotgun (WGS) entry which is preliminary data.</text>
</comment>
<reference evidence="1 2" key="1">
    <citation type="submission" date="2018-06" db="EMBL/GenBank/DDBJ databases">
        <title>Genomic Encyclopedia of Type Strains, Phase IV (KMG-IV): sequencing the most valuable type-strain genomes for metagenomic binning, comparative biology and taxonomic classification.</title>
        <authorList>
            <person name="Goeker M."/>
        </authorList>
    </citation>
    <scope>NUCLEOTIDE SEQUENCE [LARGE SCALE GENOMIC DNA]</scope>
    <source>
        <strain evidence="1 2">DSM 44599</strain>
    </source>
</reference>
<protein>
    <submittedName>
        <fullName evidence="1">Uncharacterized protein</fullName>
    </submittedName>
</protein>
<dbReference type="OrthoDB" id="4555797at2"/>
<organism evidence="1 2">
    <name type="scientific">Nocardia puris</name>
    <dbReference type="NCBI Taxonomy" id="208602"/>
    <lineage>
        <taxon>Bacteria</taxon>
        <taxon>Bacillati</taxon>
        <taxon>Actinomycetota</taxon>
        <taxon>Actinomycetes</taxon>
        <taxon>Mycobacteriales</taxon>
        <taxon>Nocardiaceae</taxon>
        <taxon>Nocardia</taxon>
    </lineage>
</organism>
<accession>A0A366CYJ6</accession>
<sequence length="287" mass="31601">MTTPNLPGEDPPEGSLGVGLFRDLQEMEVEEMKSIMSGGVLGAFEHTQEKLHDEYNVPISERPTFTQTPINTAMWTTMDPREHATVPRSQLIHGTASQTGSSSSSSTHVHNLNRIPDYQPAGNNADWAEIGFIRIQRDADLRYVGFMTGDSATFLGINAAYLGVYSVNQDTGLLTLLTPTLAAMDIQDLVTDQNTETRFDLGITIEASQDEVYAVALLQDTTAIQTAASLMCVRITDLNRYDSGKYPRRPYCYAGPSPLSALPSTISAANQHWDSSTKLPFFYLREL</sequence>
<keyword evidence="2" id="KW-1185">Reference proteome</keyword>
<gene>
    <name evidence="1" type="ORF">DFR74_12513</name>
</gene>